<name>A0ACB7RM11_HYAAI</name>
<accession>A0ACB7RM11</accession>
<reference evidence="1" key="1">
    <citation type="submission" date="2020-05" db="EMBL/GenBank/DDBJ databases">
        <title>Large-scale comparative analyses of tick genomes elucidate their genetic diversity and vector capacities.</title>
        <authorList>
            <person name="Jia N."/>
            <person name="Wang J."/>
            <person name="Shi W."/>
            <person name="Du L."/>
            <person name="Sun Y."/>
            <person name="Zhan W."/>
            <person name="Jiang J."/>
            <person name="Wang Q."/>
            <person name="Zhang B."/>
            <person name="Ji P."/>
            <person name="Sakyi L.B."/>
            <person name="Cui X."/>
            <person name="Yuan T."/>
            <person name="Jiang B."/>
            <person name="Yang W."/>
            <person name="Lam T.T.-Y."/>
            <person name="Chang Q."/>
            <person name="Ding S."/>
            <person name="Wang X."/>
            <person name="Zhu J."/>
            <person name="Ruan X."/>
            <person name="Zhao L."/>
            <person name="Wei J."/>
            <person name="Que T."/>
            <person name="Du C."/>
            <person name="Cheng J."/>
            <person name="Dai P."/>
            <person name="Han X."/>
            <person name="Huang E."/>
            <person name="Gao Y."/>
            <person name="Liu J."/>
            <person name="Shao H."/>
            <person name="Ye R."/>
            <person name="Li L."/>
            <person name="Wei W."/>
            <person name="Wang X."/>
            <person name="Wang C."/>
            <person name="Yang T."/>
            <person name="Huo Q."/>
            <person name="Li W."/>
            <person name="Guo W."/>
            <person name="Chen H."/>
            <person name="Zhou L."/>
            <person name="Ni X."/>
            <person name="Tian J."/>
            <person name="Zhou Y."/>
            <person name="Sheng Y."/>
            <person name="Liu T."/>
            <person name="Pan Y."/>
            <person name="Xia L."/>
            <person name="Li J."/>
            <person name="Zhao F."/>
            <person name="Cao W."/>
        </authorList>
    </citation>
    <scope>NUCLEOTIDE SEQUENCE</scope>
    <source>
        <strain evidence="1">Hyas-2018</strain>
    </source>
</reference>
<sequence length="217" mass="23958">MFTDVDVRGVPRGRCNREKCECDGFTRSSAEASVGGSGAAQWGWCCYCGHPPVCHARIERKVFDDGDTTLDSEHHAQSPPPDPPTHHEHIEVAQPRTDDHVLDPTEETPGSTGPENNSQENSISPAGKGQPVHTSGLKRVHSDEDTSDSDTSTSEKRVLLQKVASLEDDMRNLKRRLVDEQPVSKELVLCLHADSVPVFQGRLRELRTAELDVNVKY</sequence>
<keyword evidence="2" id="KW-1185">Reference proteome</keyword>
<evidence type="ECO:0000313" key="2">
    <source>
        <dbReference type="Proteomes" id="UP000821845"/>
    </source>
</evidence>
<comment type="caution">
    <text evidence="1">The sequence shown here is derived from an EMBL/GenBank/DDBJ whole genome shotgun (WGS) entry which is preliminary data.</text>
</comment>
<gene>
    <name evidence="1" type="ORF">HPB50_002152</name>
</gene>
<dbReference type="EMBL" id="CM023488">
    <property type="protein sequence ID" value="KAH6923530.1"/>
    <property type="molecule type" value="Genomic_DNA"/>
</dbReference>
<evidence type="ECO:0000313" key="1">
    <source>
        <dbReference type="EMBL" id="KAH6923530.1"/>
    </source>
</evidence>
<protein>
    <submittedName>
        <fullName evidence="1">Uncharacterized protein</fullName>
    </submittedName>
</protein>
<dbReference type="Proteomes" id="UP000821845">
    <property type="component" value="Chromosome 8"/>
</dbReference>
<organism evidence="1 2">
    <name type="scientific">Hyalomma asiaticum</name>
    <name type="common">Tick</name>
    <dbReference type="NCBI Taxonomy" id="266040"/>
    <lineage>
        <taxon>Eukaryota</taxon>
        <taxon>Metazoa</taxon>
        <taxon>Ecdysozoa</taxon>
        <taxon>Arthropoda</taxon>
        <taxon>Chelicerata</taxon>
        <taxon>Arachnida</taxon>
        <taxon>Acari</taxon>
        <taxon>Parasitiformes</taxon>
        <taxon>Ixodida</taxon>
        <taxon>Ixodoidea</taxon>
        <taxon>Ixodidae</taxon>
        <taxon>Hyalomminae</taxon>
        <taxon>Hyalomma</taxon>
    </lineage>
</organism>
<proteinExistence type="predicted"/>